<dbReference type="GO" id="GO:0004650">
    <property type="term" value="F:polygalacturonase activity"/>
    <property type="evidence" value="ECO:0007669"/>
    <property type="project" value="InterPro"/>
</dbReference>
<organism evidence="6 7">
    <name type="scientific">Butyrivibrio fibrisolvens</name>
    <dbReference type="NCBI Taxonomy" id="831"/>
    <lineage>
        <taxon>Bacteria</taxon>
        <taxon>Bacillati</taxon>
        <taxon>Bacillota</taxon>
        <taxon>Clostridia</taxon>
        <taxon>Lachnospirales</taxon>
        <taxon>Lachnospiraceae</taxon>
        <taxon>Butyrivibrio</taxon>
    </lineage>
</organism>
<keyword evidence="3 4" id="KW-0326">Glycosidase</keyword>
<dbReference type="Proteomes" id="UP000182584">
    <property type="component" value="Unassembled WGS sequence"/>
</dbReference>
<dbReference type="GO" id="GO:0005975">
    <property type="term" value="P:carbohydrate metabolic process"/>
    <property type="evidence" value="ECO:0007669"/>
    <property type="project" value="InterPro"/>
</dbReference>
<name>A0A1H9VQW3_BUTFI</name>
<dbReference type="InterPro" id="IPR051801">
    <property type="entry name" value="GH28_Enzymes"/>
</dbReference>
<gene>
    <name evidence="6" type="ORF">SAMN04487884_12465</name>
</gene>
<dbReference type="PANTHER" id="PTHR31339">
    <property type="entry name" value="PECTIN LYASE-RELATED"/>
    <property type="match status" value="1"/>
</dbReference>
<dbReference type="AlphaFoldDB" id="A0A1H9VQW3"/>
<dbReference type="SMART" id="SM00710">
    <property type="entry name" value="PbH1"/>
    <property type="match status" value="4"/>
</dbReference>
<dbReference type="OrthoDB" id="9795222at2"/>
<dbReference type="SUPFAM" id="SSF51126">
    <property type="entry name" value="Pectin lyase-like"/>
    <property type="match status" value="1"/>
</dbReference>
<proteinExistence type="inferred from homology"/>
<dbReference type="InterPro" id="IPR006626">
    <property type="entry name" value="PbH1"/>
</dbReference>
<protein>
    <submittedName>
        <fullName evidence="6">Polygalacturonase</fullName>
    </submittedName>
</protein>
<dbReference type="Pfam" id="PF12708">
    <property type="entry name" value="Pect-lyase_RHGA_epim"/>
    <property type="match status" value="1"/>
</dbReference>
<dbReference type="RefSeq" id="WP_074757866.1">
    <property type="nucleotide sequence ID" value="NZ_FOGJ01000024.1"/>
</dbReference>
<dbReference type="InterPro" id="IPR000743">
    <property type="entry name" value="Glyco_hydro_28"/>
</dbReference>
<feature type="domain" description="Rhamnogalacturonase A/B/Epimerase-like pectate lyase" evidence="5">
    <location>
        <begin position="95"/>
        <end position="139"/>
    </location>
</feature>
<dbReference type="eggNOG" id="COG5434">
    <property type="taxonomic scope" value="Bacteria"/>
</dbReference>
<evidence type="ECO:0000256" key="4">
    <source>
        <dbReference type="RuleBase" id="RU361169"/>
    </source>
</evidence>
<evidence type="ECO:0000313" key="6">
    <source>
        <dbReference type="EMBL" id="SES23864.1"/>
    </source>
</evidence>
<dbReference type="PROSITE" id="PS00502">
    <property type="entry name" value="POLYGALACTURONASE"/>
    <property type="match status" value="1"/>
</dbReference>
<dbReference type="InterPro" id="IPR024535">
    <property type="entry name" value="RHGA/B-epi-like_pectate_lyase"/>
</dbReference>
<dbReference type="InterPro" id="IPR012334">
    <property type="entry name" value="Pectin_lyas_fold"/>
</dbReference>
<reference evidence="6 7" key="1">
    <citation type="submission" date="2016-10" db="EMBL/GenBank/DDBJ databases">
        <authorList>
            <person name="de Groot N.N."/>
        </authorList>
    </citation>
    <scope>NUCLEOTIDE SEQUENCE [LARGE SCALE GENOMIC DNA]</scope>
    <source>
        <strain evidence="6 7">AR40</strain>
    </source>
</reference>
<dbReference type="PANTHER" id="PTHR31339:SF9">
    <property type="entry name" value="PLASMIN AND FIBRONECTIN-BINDING PROTEIN A"/>
    <property type="match status" value="1"/>
</dbReference>
<evidence type="ECO:0000256" key="3">
    <source>
        <dbReference type="ARBA" id="ARBA00023295"/>
    </source>
</evidence>
<keyword evidence="2 4" id="KW-0378">Hydrolase</keyword>
<evidence type="ECO:0000256" key="2">
    <source>
        <dbReference type="ARBA" id="ARBA00022801"/>
    </source>
</evidence>
<sequence length="526" mass="58584">MAFEILKTGARFIILKINDGGKYNTTYKYEYEIIPKESMIVPDPKPVLGETDRCINLITGLYPDMDYDIRVTNISGDEDGDFEFSFHTLHETVTLNVLEFGAVCDGVHDDTMAIQTAINVCPESGRVLIPSGRYAVTALFLKSHISIEIEDGAVLIGTKDKSKLPILPGIVRSYDEESEYNFASWEGNPLRQYASMITGFDVEDCTIYGHGTLDGNAGFDDWWKIDKEHFTVARPNMFFVNNCSDIMLAGLLIRQSPCWTLHPYFSKNIDVIDVKIENPWNSPNTDGFDPESCSGMRVLGVHFSLGDDCIAIKSGKIYMGRKHKRPSCDMLVAHCLMESGHGAVTVGSEIAGGVNNVKVTDCLFHDTDRGLRIKTRRGRGKDSVLDNIIFENIEMDHVLTPFVVNSFYFCDPDGKTDYVQSRESFPVDDRTPSIGRLVFRNISAQDTEYAAAYYLGLPESPIEEILMENVTVRYKDDAKAGQPAMSNGVPDTSKMGIYAENVKNLILSNVDIQGQDGEVVIRKGIS</sequence>
<dbReference type="InterPro" id="IPR011050">
    <property type="entry name" value="Pectin_lyase_fold/virulence"/>
</dbReference>
<evidence type="ECO:0000313" key="7">
    <source>
        <dbReference type="Proteomes" id="UP000182584"/>
    </source>
</evidence>
<dbReference type="Pfam" id="PF00295">
    <property type="entry name" value="Glyco_hydro_28"/>
    <property type="match status" value="1"/>
</dbReference>
<dbReference type="EMBL" id="FOGJ01000024">
    <property type="protein sequence ID" value="SES23864.1"/>
    <property type="molecule type" value="Genomic_DNA"/>
</dbReference>
<evidence type="ECO:0000259" key="5">
    <source>
        <dbReference type="Pfam" id="PF12708"/>
    </source>
</evidence>
<comment type="similarity">
    <text evidence="1 4">Belongs to the glycosyl hydrolase 28 family.</text>
</comment>
<dbReference type="Gene3D" id="2.160.20.10">
    <property type="entry name" value="Single-stranded right-handed beta-helix, Pectin lyase-like"/>
    <property type="match status" value="1"/>
</dbReference>
<accession>A0A1H9VQW3</accession>
<evidence type="ECO:0000256" key="1">
    <source>
        <dbReference type="ARBA" id="ARBA00008834"/>
    </source>
</evidence>